<comment type="caution">
    <text evidence="4">The sequence shown here is derived from an EMBL/GenBank/DDBJ whole genome shotgun (WGS) entry which is preliminary data.</text>
</comment>
<gene>
    <name evidence="4" type="ORF">Thpro_021717</name>
</gene>
<organism evidence="4 5">
    <name type="scientific">Acidihalobacter prosperus</name>
    <dbReference type="NCBI Taxonomy" id="160660"/>
    <lineage>
        <taxon>Bacteria</taxon>
        <taxon>Pseudomonadati</taxon>
        <taxon>Pseudomonadota</taxon>
        <taxon>Gammaproteobacteria</taxon>
        <taxon>Chromatiales</taxon>
        <taxon>Ectothiorhodospiraceae</taxon>
        <taxon>Acidihalobacter</taxon>
    </lineage>
</organism>
<evidence type="ECO:0000256" key="1">
    <source>
        <dbReference type="SAM" id="MobiDB-lite"/>
    </source>
</evidence>
<feature type="compositionally biased region" description="Low complexity" evidence="1">
    <location>
        <begin position="181"/>
        <end position="211"/>
    </location>
</feature>
<keyword evidence="2" id="KW-0732">Signal</keyword>
<name>A0A1A6C4B0_9GAMM</name>
<evidence type="ECO:0000259" key="3">
    <source>
        <dbReference type="Pfam" id="PF13511"/>
    </source>
</evidence>
<feature type="chain" id="PRO_5008509307" description="DUF4124 domain-containing protein" evidence="2">
    <location>
        <begin position="20"/>
        <end position="211"/>
    </location>
</feature>
<evidence type="ECO:0000313" key="4">
    <source>
        <dbReference type="EMBL" id="OBS09389.1"/>
    </source>
</evidence>
<dbReference type="AlphaFoldDB" id="A0A1A6C4B0"/>
<dbReference type="Pfam" id="PF13511">
    <property type="entry name" value="DUF4124"/>
    <property type="match status" value="1"/>
</dbReference>
<sequence length="211" mass="22269">MLRALLVLSLLLVTATAQATIYRWVNAQGDVVFSDTPPPNGKAQKLELNHPLDTIQTPQQPLSPPPGLAPGNGNQRSAYRALTITSPANNQAIRANNGDITVSLNLMPALMPGDRIRLFMDGAQVYSGTSTQIPLHNVDRGSHTLYAAVEGRAGGIAIRSPGVTFSVLRHSVLFNPGQSPTNGATSNASGAANQAPRAPMMPRAPQFHAPN</sequence>
<feature type="signal peptide" evidence="2">
    <location>
        <begin position="1"/>
        <end position="19"/>
    </location>
</feature>
<evidence type="ECO:0000313" key="5">
    <source>
        <dbReference type="Proteomes" id="UP000029273"/>
    </source>
</evidence>
<proteinExistence type="predicted"/>
<keyword evidence="5" id="KW-1185">Reference proteome</keyword>
<feature type="region of interest" description="Disordered" evidence="1">
    <location>
        <begin position="176"/>
        <end position="211"/>
    </location>
</feature>
<dbReference type="Proteomes" id="UP000029273">
    <property type="component" value="Unassembled WGS sequence"/>
</dbReference>
<dbReference type="InterPro" id="IPR025392">
    <property type="entry name" value="DUF4124"/>
</dbReference>
<dbReference type="EMBL" id="JQSG02000003">
    <property type="protein sequence ID" value="OBS09389.1"/>
    <property type="molecule type" value="Genomic_DNA"/>
</dbReference>
<evidence type="ECO:0000256" key="2">
    <source>
        <dbReference type="SAM" id="SignalP"/>
    </source>
</evidence>
<feature type="region of interest" description="Disordered" evidence="1">
    <location>
        <begin position="54"/>
        <end position="75"/>
    </location>
</feature>
<reference evidence="4 5" key="1">
    <citation type="journal article" date="2014" name="Genome Announc.">
        <title>Draft Genome Sequence of the Iron-Oxidizing, Acidophilic, and Halotolerant 'Thiobacillus prosperus' Type Strain DSM 5130.</title>
        <authorList>
            <person name="Ossandon F.J."/>
            <person name="Cardenas J.P."/>
            <person name="Corbett M."/>
            <person name="Quatrini R."/>
            <person name="Holmes D.S."/>
            <person name="Watkin E."/>
        </authorList>
    </citation>
    <scope>NUCLEOTIDE SEQUENCE [LARGE SCALE GENOMIC DNA]</scope>
    <source>
        <strain evidence="4 5">DSM 5130</strain>
    </source>
</reference>
<protein>
    <recommendedName>
        <fullName evidence="3">DUF4124 domain-containing protein</fullName>
    </recommendedName>
</protein>
<accession>A0A1A6C4B0</accession>
<feature type="domain" description="DUF4124" evidence="3">
    <location>
        <begin position="8"/>
        <end position="45"/>
    </location>
</feature>